<gene>
    <name evidence="1" type="ORF">GE061_003791</name>
</gene>
<sequence length="172" mass="19560">MKVVVVLFGLVACAVEFASSETCEQMIDNFRIPDSLQIPDMKTKKEAVRDWVRSQAQNDDSECLDTIVDMMIKGMEGEEEPESKRSLRNEDVFPLTTVDGETHYEIEGKTIDLEKADILEDNDEQSIFAPTEVEGAKVTVLKKRHQVVLDYKGHRMVTSNNHNKAFNFVAYN</sequence>
<organism evidence="1 2">
    <name type="scientific">Apolygus lucorum</name>
    <name type="common">Small green plant bug</name>
    <name type="synonym">Lygocoris lucorum</name>
    <dbReference type="NCBI Taxonomy" id="248454"/>
    <lineage>
        <taxon>Eukaryota</taxon>
        <taxon>Metazoa</taxon>
        <taxon>Ecdysozoa</taxon>
        <taxon>Arthropoda</taxon>
        <taxon>Hexapoda</taxon>
        <taxon>Insecta</taxon>
        <taxon>Pterygota</taxon>
        <taxon>Neoptera</taxon>
        <taxon>Paraneoptera</taxon>
        <taxon>Hemiptera</taxon>
        <taxon>Heteroptera</taxon>
        <taxon>Panheteroptera</taxon>
        <taxon>Cimicomorpha</taxon>
        <taxon>Miridae</taxon>
        <taxon>Mirini</taxon>
        <taxon>Apolygus</taxon>
    </lineage>
</organism>
<dbReference type="EMBL" id="WIXP02000011">
    <property type="protein sequence ID" value="KAF6203372.1"/>
    <property type="molecule type" value="Genomic_DNA"/>
</dbReference>
<keyword evidence="2" id="KW-1185">Reference proteome</keyword>
<name>A0A6A4JM45_APOLU</name>
<proteinExistence type="predicted"/>
<accession>A0A6A4JM45</accession>
<dbReference type="Proteomes" id="UP000466442">
    <property type="component" value="Unassembled WGS sequence"/>
</dbReference>
<evidence type="ECO:0000313" key="1">
    <source>
        <dbReference type="EMBL" id="KAF6203372.1"/>
    </source>
</evidence>
<comment type="caution">
    <text evidence="1">The sequence shown here is derived from an EMBL/GenBank/DDBJ whole genome shotgun (WGS) entry which is preliminary data.</text>
</comment>
<protein>
    <submittedName>
        <fullName evidence="1">Uncharacterized protein</fullName>
    </submittedName>
</protein>
<reference evidence="1" key="1">
    <citation type="journal article" date="2021" name="Mol. Ecol. Resour.">
        <title>Apolygus lucorum genome provides insights into omnivorousness and mesophyll feeding.</title>
        <authorList>
            <person name="Liu Y."/>
            <person name="Liu H."/>
            <person name="Wang H."/>
            <person name="Huang T."/>
            <person name="Liu B."/>
            <person name="Yang B."/>
            <person name="Yin L."/>
            <person name="Li B."/>
            <person name="Zhang Y."/>
            <person name="Zhang S."/>
            <person name="Jiang F."/>
            <person name="Zhang X."/>
            <person name="Ren Y."/>
            <person name="Wang B."/>
            <person name="Wang S."/>
            <person name="Lu Y."/>
            <person name="Wu K."/>
            <person name="Fan W."/>
            <person name="Wang G."/>
        </authorList>
    </citation>
    <scope>NUCLEOTIDE SEQUENCE</scope>
    <source>
        <strain evidence="1">12Hb</strain>
    </source>
</reference>
<evidence type="ECO:0000313" key="2">
    <source>
        <dbReference type="Proteomes" id="UP000466442"/>
    </source>
</evidence>
<dbReference type="AlphaFoldDB" id="A0A6A4JM45"/>